<dbReference type="Gene3D" id="3.10.180.10">
    <property type="entry name" value="2,3-Dihydroxybiphenyl 1,2-Dioxygenase, domain 1"/>
    <property type="match status" value="1"/>
</dbReference>
<feature type="domain" description="Glyoxalase-like" evidence="1">
    <location>
        <begin position="9"/>
        <end position="166"/>
    </location>
</feature>
<name>A0A9D1RPI3_9CORY</name>
<dbReference type="Proteomes" id="UP000824190">
    <property type="component" value="Unassembled WGS sequence"/>
</dbReference>
<evidence type="ECO:0000259" key="1">
    <source>
        <dbReference type="Pfam" id="PF13468"/>
    </source>
</evidence>
<dbReference type="InterPro" id="IPR029068">
    <property type="entry name" value="Glyas_Bleomycin-R_OHBP_Dase"/>
</dbReference>
<dbReference type="SUPFAM" id="SSF54593">
    <property type="entry name" value="Glyoxalase/Bleomycin resistance protein/Dihydroxybiphenyl dioxygenase"/>
    <property type="match status" value="1"/>
</dbReference>
<evidence type="ECO:0000313" key="3">
    <source>
        <dbReference type="Proteomes" id="UP000824190"/>
    </source>
</evidence>
<proteinExistence type="predicted"/>
<sequence>MTTPPPAAFDHLIHWVSDLDAAMSSYDAAGLATHAALTMPGFRNGAWGVDDERYVELAAVDDWEATKGATYARGLEIIRPSIDALSEDGGNGEGAVTFAVNVPDIDATIDRLRAAGHEIIIDTIRFEEKDAGFTEVFLPDTPGHVPFFIAYDPPREVIAQMRADHRAAQGEELDPDRPDLSALLVASDSPEQDAQFLGEVLQIPADGTTVPLPGATVHFLADAPEGATGLYGLEVTGLTEPASLHGIDIVPVERDH</sequence>
<protein>
    <submittedName>
        <fullName evidence="2">VOC family protein</fullName>
    </submittedName>
</protein>
<dbReference type="EMBL" id="DXGC01000012">
    <property type="protein sequence ID" value="HIW90326.1"/>
    <property type="molecule type" value="Genomic_DNA"/>
</dbReference>
<accession>A0A9D1RPI3</accession>
<reference evidence="2" key="1">
    <citation type="journal article" date="2021" name="PeerJ">
        <title>Extensive microbial diversity within the chicken gut microbiome revealed by metagenomics and culture.</title>
        <authorList>
            <person name="Gilroy R."/>
            <person name="Ravi A."/>
            <person name="Getino M."/>
            <person name="Pursley I."/>
            <person name="Horton D.L."/>
            <person name="Alikhan N.F."/>
            <person name="Baker D."/>
            <person name="Gharbi K."/>
            <person name="Hall N."/>
            <person name="Watson M."/>
            <person name="Adriaenssens E.M."/>
            <person name="Foster-Nyarko E."/>
            <person name="Jarju S."/>
            <person name="Secka A."/>
            <person name="Antonio M."/>
            <person name="Oren A."/>
            <person name="Chaudhuri R.R."/>
            <person name="La Ragione R."/>
            <person name="Hildebrand F."/>
            <person name="Pallen M.J."/>
        </authorList>
    </citation>
    <scope>NUCLEOTIDE SEQUENCE</scope>
    <source>
        <strain evidence="2">CHK32-1732</strain>
    </source>
</reference>
<comment type="caution">
    <text evidence="2">The sequence shown here is derived from an EMBL/GenBank/DDBJ whole genome shotgun (WGS) entry which is preliminary data.</text>
</comment>
<reference evidence="2" key="2">
    <citation type="submission" date="2021-04" db="EMBL/GenBank/DDBJ databases">
        <authorList>
            <person name="Gilroy R."/>
        </authorList>
    </citation>
    <scope>NUCLEOTIDE SEQUENCE</scope>
    <source>
        <strain evidence="2">CHK32-1732</strain>
    </source>
</reference>
<organism evidence="2 3">
    <name type="scientific">Candidatus Corynebacterium avicola</name>
    <dbReference type="NCBI Taxonomy" id="2838527"/>
    <lineage>
        <taxon>Bacteria</taxon>
        <taxon>Bacillati</taxon>
        <taxon>Actinomycetota</taxon>
        <taxon>Actinomycetes</taxon>
        <taxon>Mycobacteriales</taxon>
        <taxon>Corynebacteriaceae</taxon>
        <taxon>Corynebacterium</taxon>
    </lineage>
</organism>
<dbReference type="AlphaFoldDB" id="A0A9D1RPI3"/>
<dbReference type="Pfam" id="PF13468">
    <property type="entry name" value="Glyoxalase_3"/>
    <property type="match status" value="1"/>
</dbReference>
<evidence type="ECO:0000313" key="2">
    <source>
        <dbReference type="EMBL" id="HIW90326.1"/>
    </source>
</evidence>
<dbReference type="InterPro" id="IPR025870">
    <property type="entry name" value="Glyoxalase-like_dom"/>
</dbReference>
<gene>
    <name evidence="2" type="ORF">H9870_01460</name>
</gene>